<sequence>MFEEIGNDTHQADFLIPGLRFEKNSVSNTYAGNGWFSRKLMSSKGPLISDFVTHEPDFSYSTYGIHVGQDDRLTFMGDNGKKIEGFFVDCREGSPSIHHIVQLRFSPSLYRHLVIPRGVAHTFDNLEYIVTRDEPIWHSDQDNTAWNLDNDLVSVPRTTELAKFPIIKANRYRLPDEAHRFLSKISQSLLENPKSYLARYPVTIRGAEQYVMFEPKTWSDDARSVAERLTDEEFCGVRIKRNRYALTGAKSYTLVPNTASCVADVLVLPTSVPGSPHQYYWHARTRKTYTFLNNQELQIDLNLIDLRHDSATYGQHKSLQIICDPRTSIHIEQGIAYTFNCSKPTLVRCEHEVFVSQNEPRSDIPMFGQDLIPFTVDQPYPNIKLPDMRCPDILLYKMAKFEQQTLERT</sequence>
<name>A0AAX3G113_9PSED</name>
<dbReference type="RefSeq" id="WP_124323654.1">
    <property type="nucleotide sequence ID" value="NZ_CP118137.1"/>
</dbReference>
<dbReference type="InterPro" id="IPR011051">
    <property type="entry name" value="RmlC_Cupin_sf"/>
</dbReference>
<proteinExistence type="predicted"/>
<dbReference type="Proteomes" id="UP000277437">
    <property type="component" value="Chromosome"/>
</dbReference>
<dbReference type="AlphaFoldDB" id="A0AAX3G113"/>
<evidence type="ECO:0000313" key="1">
    <source>
        <dbReference type="EMBL" id="VEF76749.1"/>
    </source>
</evidence>
<dbReference type="SUPFAM" id="SSF51182">
    <property type="entry name" value="RmlC-like cupins"/>
    <property type="match status" value="1"/>
</dbReference>
<reference evidence="1 2" key="1">
    <citation type="submission" date="2018-12" db="EMBL/GenBank/DDBJ databases">
        <authorList>
            <consortium name="Pathogen Informatics"/>
        </authorList>
    </citation>
    <scope>NUCLEOTIDE SEQUENCE [LARGE SCALE GENOMIC DNA]</scope>
    <source>
        <strain evidence="1 2">NCTC7357</strain>
    </source>
</reference>
<organism evidence="1 2">
    <name type="scientific">Pseudomonas chlororaphis</name>
    <dbReference type="NCBI Taxonomy" id="587753"/>
    <lineage>
        <taxon>Bacteria</taxon>
        <taxon>Pseudomonadati</taxon>
        <taxon>Pseudomonadota</taxon>
        <taxon>Gammaproteobacteria</taxon>
        <taxon>Pseudomonadales</taxon>
        <taxon>Pseudomonadaceae</taxon>
        <taxon>Pseudomonas</taxon>
    </lineage>
</organism>
<dbReference type="Gene3D" id="2.60.120.10">
    <property type="entry name" value="Jelly Rolls"/>
    <property type="match status" value="1"/>
</dbReference>
<dbReference type="InterPro" id="IPR014710">
    <property type="entry name" value="RmlC-like_jellyroll"/>
</dbReference>
<evidence type="ECO:0000313" key="2">
    <source>
        <dbReference type="Proteomes" id="UP000277437"/>
    </source>
</evidence>
<accession>A0AAX3G113</accession>
<protein>
    <submittedName>
        <fullName evidence="1">dTDP-4-dehydrorhamnose 3,5-epimerase</fullName>
    </submittedName>
</protein>
<gene>
    <name evidence="1" type="ORF">NCTC7357_05126</name>
</gene>
<dbReference type="EMBL" id="LR134334">
    <property type="protein sequence ID" value="VEF76749.1"/>
    <property type="molecule type" value="Genomic_DNA"/>
</dbReference>